<feature type="compositionally biased region" description="Basic and acidic residues" evidence="11">
    <location>
        <begin position="425"/>
        <end position="434"/>
    </location>
</feature>
<dbReference type="CDD" id="cd01887">
    <property type="entry name" value="IF2_eIF5B"/>
    <property type="match status" value="1"/>
</dbReference>
<feature type="compositionally biased region" description="Basic and acidic residues" evidence="11">
    <location>
        <begin position="1031"/>
        <end position="1054"/>
    </location>
</feature>
<dbReference type="InterPro" id="IPR023115">
    <property type="entry name" value="TIF_IF2_dom3"/>
</dbReference>
<evidence type="ECO:0000313" key="13">
    <source>
        <dbReference type="EMBL" id="AEO59901.1"/>
    </source>
</evidence>
<feature type="region of interest" description="Disordered" evidence="11">
    <location>
        <begin position="722"/>
        <end position="746"/>
    </location>
</feature>
<feature type="compositionally biased region" description="Polar residues" evidence="11">
    <location>
        <begin position="253"/>
        <end position="262"/>
    </location>
</feature>
<evidence type="ECO:0000256" key="10">
    <source>
        <dbReference type="ARBA" id="ARBA00044200"/>
    </source>
</evidence>
<feature type="compositionally biased region" description="Low complexity" evidence="11">
    <location>
        <begin position="153"/>
        <end position="162"/>
    </location>
</feature>
<feature type="compositionally biased region" description="Basic and acidic residues" evidence="11">
    <location>
        <begin position="590"/>
        <end position="613"/>
    </location>
</feature>
<dbReference type="InterPro" id="IPR053905">
    <property type="entry name" value="EF-G-like_DII"/>
</dbReference>
<keyword evidence="8" id="KW-0342">GTP-binding</keyword>
<evidence type="ECO:0000256" key="2">
    <source>
        <dbReference type="ARBA" id="ARBA00007733"/>
    </source>
</evidence>
<dbReference type="eggNOG" id="KOG1145">
    <property type="taxonomic scope" value="Eukaryota"/>
</dbReference>
<comment type="similarity">
    <text evidence="2">Belongs to the TRAFAC class translation factor GTPase superfamily. Classic translation factor GTPase family. IF-2 subfamily.</text>
</comment>
<dbReference type="STRING" id="573729.G2QJZ5"/>
<dbReference type="VEuPathDB" id="FungiDB:MYCTH_2308549"/>
<dbReference type="GeneID" id="11507252"/>
<gene>
    <name evidence="13" type="ORF">MYCTH_2308549</name>
</gene>
<dbReference type="Gene3D" id="2.40.30.10">
    <property type="entry name" value="Translation factors"/>
    <property type="match status" value="2"/>
</dbReference>
<evidence type="ECO:0000256" key="11">
    <source>
        <dbReference type="SAM" id="MobiDB-lite"/>
    </source>
</evidence>
<dbReference type="GO" id="GO:0005739">
    <property type="term" value="C:mitochondrion"/>
    <property type="evidence" value="ECO:0007669"/>
    <property type="project" value="UniProtKB-SubCell"/>
</dbReference>
<feature type="domain" description="Tr-type G" evidence="12">
    <location>
        <begin position="746"/>
        <end position="918"/>
    </location>
</feature>
<accession>G2QJZ5</accession>
<dbReference type="SUPFAM" id="SSF50447">
    <property type="entry name" value="Translation proteins"/>
    <property type="match status" value="2"/>
</dbReference>
<protein>
    <recommendedName>
        <fullName evidence="10">Translation initiation factor IF-2, mitochondrial</fullName>
    </recommendedName>
</protein>
<feature type="compositionally biased region" description="Polar residues" evidence="11">
    <location>
        <begin position="578"/>
        <end position="587"/>
    </location>
</feature>
<evidence type="ECO:0000256" key="5">
    <source>
        <dbReference type="ARBA" id="ARBA00022917"/>
    </source>
</evidence>
<dbReference type="KEGG" id="mtm:MYCTH_2308549"/>
<dbReference type="Pfam" id="PF11987">
    <property type="entry name" value="IF-2"/>
    <property type="match status" value="1"/>
</dbReference>
<reference evidence="13 14" key="1">
    <citation type="journal article" date="2011" name="Nat. Biotechnol.">
        <title>Comparative genomic analysis of the thermophilic biomass-degrading fungi Myceliophthora thermophila and Thielavia terrestris.</title>
        <authorList>
            <person name="Berka R.M."/>
            <person name="Grigoriev I.V."/>
            <person name="Otillar R."/>
            <person name="Salamov A."/>
            <person name="Grimwood J."/>
            <person name="Reid I."/>
            <person name="Ishmael N."/>
            <person name="John T."/>
            <person name="Darmond C."/>
            <person name="Moisan M.-C."/>
            <person name="Henrissat B."/>
            <person name="Coutinho P.M."/>
            <person name="Lombard V."/>
            <person name="Natvig D.O."/>
            <person name="Lindquist E."/>
            <person name="Schmutz J."/>
            <person name="Lucas S."/>
            <person name="Harris P."/>
            <person name="Powlowski J."/>
            <person name="Bellemare A."/>
            <person name="Taylor D."/>
            <person name="Butler G."/>
            <person name="de Vries R.P."/>
            <person name="Allijn I.E."/>
            <person name="van den Brink J."/>
            <person name="Ushinsky S."/>
            <person name="Storms R."/>
            <person name="Powell A.J."/>
            <person name="Paulsen I.T."/>
            <person name="Elbourne L.D.H."/>
            <person name="Baker S.E."/>
            <person name="Magnuson J."/>
            <person name="LaBoissiere S."/>
            <person name="Clutterbuck A.J."/>
            <person name="Martinez D."/>
            <person name="Wogulis M."/>
            <person name="de Leon A.L."/>
            <person name="Rey M.W."/>
            <person name="Tsang A."/>
        </authorList>
    </citation>
    <scope>NUCLEOTIDE SEQUENCE [LARGE SCALE GENOMIC DNA]</scope>
    <source>
        <strain evidence="14">ATCC 42464 / BCRC 31852 / DSM 1799</strain>
    </source>
</reference>
<organism evidence="13 14">
    <name type="scientific">Thermothelomyces thermophilus (strain ATCC 42464 / BCRC 31852 / DSM 1799)</name>
    <name type="common">Sporotrichum thermophile</name>
    <dbReference type="NCBI Taxonomy" id="573729"/>
    <lineage>
        <taxon>Eukaryota</taxon>
        <taxon>Fungi</taxon>
        <taxon>Dikarya</taxon>
        <taxon>Ascomycota</taxon>
        <taxon>Pezizomycotina</taxon>
        <taxon>Sordariomycetes</taxon>
        <taxon>Sordariomycetidae</taxon>
        <taxon>Sordariales</taxon>
        <taxon>Chaetomiaceae</taxon>
        <taxon>Thermothelomyces</taxon>
    </lineage>
</organism>
<dbReference type="PANTHER" id="PTHR43381">
    <property type="entry name" value="TRANSLATION INITIATION FACTOR IF-2-RELATED"/>
    <property type="match status" value="1"/>
</dbReference>
<evidence type="ECO:0000256" key="8">
    <source>
        <dbReference type="ARBA" id="ARBA00023134"/>
    </source>
</evidence>
<dbReference type="Pfam" id="PF00009">
    <property type="entry name" value="GTP_EFTU"/>
    <property type="match status" value="1"/>
</dbReference>
<dbReference type="InterPro" id="IPR009000">
    <property type="entry name" value="Transl_B-barrel_sf"/>
</dbReference>
<comment type="function">
    <text evidence="9">One of the essential components for the initiation of protein synthesis. Protects formylmethionyl-tRNA from spontaneous hydrolysis and promotes its binding to the 30S ribosomal subunits. Also involved in the hydrolysis of GTP during the formation of the 70S ribosomal complex.</text>
</comment>
<dbReference type="InterPro" id="IPR006847">
    <property type="entry name" value="IF2_N"/>
</dbReference>
<evidence type="ECO:0000256" key="1">
    <source>
        <dbReference type="ARBA" id="ARBA00004173"/>
    </source>
</evidence>
<dbReference type="InParanoid" id="G2QJZ5"/>
<dbReference type="Proteomes" id="UP000007322">
    <property type="component" value="Chromosome 5"/>
</dbReference>
<evidence type="ECO:0000256" key="6">
    <source>
        <dbReference type="ARBA" id="ARBA00022946"/>
    </source>
</evidence>
<dbReference type="PROSITE" id="PS51722">
    <property type="entry name" value="G_TR_2"/>
    <property type="match status" value="1"/>
</dbReference>
<feature type="region of interest" description="Disordered" evidence="11">
    <location>
        <begin position="137"/>
        <end position="634"/>
    </location>
</feature>
<evidence type="ECO:0000259" key="12">
    <source>
        <dbReference type="PROSITE" id="PS51722"/>
    </source>
</evidence>
<dbReference type="OrthoDB" id="361630at2759"/>
<keyword evidence="6" id="KW-0809">Transit peptide</keyword>
<dbReference type="InterPro" id="IPR015760">
    <property type="entry name" value="TIF_IF2"/>
</dbReference>
<dbReference type="EMBL" id="CP003006">
    <property type="protein sequence ID" value="AEO59901.1"/>
    <property type="molecule type" value="Genomic_DNA"/>
</dbReference>
<dbReference type="FunFam" id="3.40.50.300:FF:000019">
    <property type="entry name" value="Translation initiation factor IF-2"/>
    <property type="match status" value="1"/>
</dbReference>
<feature type="compositionally biased region" description="Basic and acidic residues" evidence="11">
    <location>
        <begin position="555"/>
        <end position="573"/>
    </location>
</feature>
<dbReference type="SUPFAM" id="SSF52540">
    <property type="entry name" value="P-loop containing nucleoside triphosphate hydrolases"/>
    <property type="match status" value="1"/>
</dbReference>
<dbReference type="RefSeq" id="XP_003665146.1">
    <property type="nucleotide sequence ID" value="XM_003665098.1"/>
</dbReference>
<dbReference type="FunFam" id="2.40.30.10:FF:000008">
    <property type="entry name" value="Translation initiation factor IF-2"/>
    <property type="match status" value="1"/>
</dbReference>
<evidence type="ECO:0000256" key="9">
    <source>
        <dbReference type="ARBA" id="ARBA00025162"/>
    </source>
</evidence>
<dbReference type="SUPFAM" id="SSF52156">
    <property type="entry name" value="Initiation factor IF2/eIF5b, domain 3"/>
    <property type="match status" value="1"/>
</dbReference>
<dbReference type="GO" id="GO:0005525">
    <property type="term" value="F:GTP binding"/>
    <property type="evidence" value="ECO:0007669"/>
    <property type="project" value="UniProtKB-KW"/>
</dbReference>
<evidence type="ECO:0000256" key="3">
    <source>
        <dbReference type="ARBA" id="ARBA00022540"/>
    </source>
</evidence>
<evidence type="ECO:0000313" key="14">
    <source>
        <dbReference type="Proteomes" id="UP000007322"/>
    </source>
</evidence>
<dbReference type="Gene3D" id="3.40.50.300">
    <property type="entry name" value="P-loop containing nucleotide triphosphate hydrolases"/>
    <property type="match status" value="1"/>
</dbReference>
<dbReference type="GO" id="GO:0003743">
    <property type="term" value="F:translation initiation factor activity"/>
    <property type="evidence" value="ECO:0007669"/>
    <property type="project" value="UniProtKB-KW"/>
</dbReference>
<keyword evidence="14" id="KW-1185">Reference proteome</keyword>
<dbReference type="NCBIfam" id="TIGR00231">
    <property type="entry name" value="small_GTP"/>
    <property type="match status" value="1"/>
</dbReference>
<dbReference type="InterPro" id="IPR000178">
    <property type="entry name" value="TF_IF2_bacterial-like"/>
</dbReference>
<dbReference type="InterPro" id="IPR036925">
    <property type="entry name" value="TIF_IF2_dom3_sf"/>
</dbReference>
<dbReference type="InterPro" id="IPR027417">
    <property type="entry name" value="P-loop_NTPase"/>
</dbReference>
<dbReference type="CDD" id="cd03692">
    <property type="entry name" value="mtIF2_IVc"/>
    <property type="match status" value="1"/>
</dbReference>
<dbReference type="GO" id="GO:0003924">
    <property type="term" value="F:GTPase activity"/>
    <property type="evidence" value="ECO:0007669"/>
    <property type="project" value="InterPro"/>
</dbReference>
<dbReference type="HAMAP" id="MF_00100_B">
    <property type="entry name" value="IF_2_B"/>
    <property type="match status" value="1"/>
</dbReference>
<evidence type="ECO:0000256" key="7">
    <source>
        <dbReference type="ARBA" id="ARBA00023128"/>
    </source>
</evidence>
<keyword evidence="5" id="KW-0648">Protein biosynthesis</keyword>
<dbReference type="CDD" id="cd03702">
    <property type="entry name" value="IF2_mtIF2_II"/>
    <property type="match status" value="1"/>
</dbReference>
<feature type="compositionally biased region" description="Low complexity" evidence="11">
    <location>
        <begin position="308"/>
        <end position="325"/>
    </location>
</feature>
<keyword evidence="3" id="KW-0396">Initiation factor</keyword>
<keyword evidence="4" id="KW-0547">Nucleotide-binding</keyword>
<dbReference type="InterPro" id="IPR000795">
    <property type="entry name" value="T_Tr_GTP-bd_dom"/>
</dbReference>
<feature type="compositionally biased region" description="Polar residues" evidence="11">
    <location>
        <begin position="486"/>
        <end position="515"/>
    </location>
</feature>
<feature type="compositionally biased region" description="Basic and acidic residues" evidence="11">
    <location>
        <begin position="345"/>
        <end position="361"/>
    </location>
</feature>
<evidence type="ECO:0000256" key="4">
    <source>
        <dbReference type="ARBA" id="ARBA00022741"/>
    </source>
</evidence>
<feature type="compositionally biased region" description="Basic and acidic residues" evidence="11">
    <location>
        <begin position="448"/>
        <end position="459"/>
    </location>
</feature>
<dbReference type="OMA" id="VKQMTPG"/>
<dbReference type="HOGENOM" id="CLU_006301_8_6_1"/>
<feature type="compositionally biased region" description="Pro residues" evidence="11">
    <location>
        <begin position="365"/>
        <end position="379"/>
    </location>
</feature>
<dbReference type="InterPro" id="IPR005225">
    <property type="entry name" value="Small_GTP-bd"/>
</dbReference>
<dbReference type="Pfam" id="PF04760">
    <property type="entry name" value="IF2_N"/>
    <property type="match status" value="1"/>
</dbReference>
<dbReference type="PROSITE" id="PS01176">
    <property type="entry name" value="IF2"/>
    <property type="match status" value="1"/>
</dbReference>
<keyword evidence="7" id="KW-0496">Mitochondrion</keyword>
<proteinExistence type="inferred from homology"/>
<sequence length="1285" mass="140907">MMRRGLWQQKQRQPSACLLCRFSYSHGPYARTAPLPPSNYNDRVIDDKPISAAPSPALARLTRCYSVAADTRKTGGLANAASPRRPVGLKPLSALSDGNDGNISQRFFTTSGLPSWATLPVQPATSNDGLLPHERAARERAMSRVKPAPAPPAETTNPIPNNDGLLPHERVAREKALGRTRPPPPQPSAAEDARPATGNNKLLPHERAARQRVTGRARPPPSQRASKDDARSAASSSSPLPQNRAAREKAVGRTQSPRTQPTGDVPLASVSKDSPRETSIGEGGQQHQEKPLPSQTRSAPAPRNSGISWASAAPSWSAPALQPAAGDSGAGQSTRPADSMAYLLPHERAARDRATSARKQGESPNSPPQPEHPTPPSSPIPEDKMSQEYLALQSRRRRPFGGTGAPKDARESEDSDPFVPTTQEPRSRMPRYDLPRPSSLTQTPADQDDWKKLTRRERNLPPGLNMALPSSALNPASNGLGKDSQRSASNSAADPFSSLQQTAPSQSTQPKTSLDSGFDQFNVLETKSEELSKSQKKRKATENSDTWAWAEEYTEEARQAKAQRIARELRQETEQVSEETSPNTATPTARVERDDRHGRADKQGREDGSERREKPKKPKNRRRQEEEEDDDWDEDYYEQRRRKKAEKAERERQRKAALEAAGPTPIFLPEFISVSNLAIALGQKVDVFVRQLEELGFEEVSKDNILTGETAALVAQEYGFEPTVDSGEDEDLKPAPAPEDPSSLPLRPPVVTIMGHVDHGKTTLLDYLRKSSIVSQEHGGITQHIGAFSVTLSSGKQITFLDTPGHAAFLSMRQRGANVTDMVVLVVAADDSVMPQTLEALKHARAAKVPIIVAINKIDKPEANIDRVKSDLAANGVEIEDYGGDVQVVCVSGKTGQGMEDLEENIILLSEMLDIRADPGGMAEGWVLESTIKPIGRVATVLIKRGTLRPGDFIVAGRVHAKVRSLRNEAGVEVREAPPGTAVEVLGWKEPPDAGDQVLQAPDEAKAKAAVRYRQELKERSEVIAQMAQQEADRREREREREREKALAEAADPRKNKRQQATPAEALDKDEQDPADKTQYVTFIVKGDVHGSVEAVTAALLEQGNNEIRAKVLVSGPGQITESDVEHAAISKSTIVNFNNTIPNHIKRMAHDAGVKILDHNVIYHLIEEVKQRLADALPPLIIKKVVGEADVLQVFPINIKRRIYKNIAGCRIGNGYVKKGSKARVIRNGEQIFEGVIETLKHVKKDVTEMRKGSECGMSFADWDELKEGDRIQIIEETTEKRKL</sequence>
<feature type="region of interest" description="Disordered" evidence="11">
    <location>
        <begin position="1026"/>
        <end position="1074"/>
    </location>
</feature>
<name>G2QJZ5_THET4</name>
<feature type="compositionally biased region" description="Basic and acidic residues" evidence="11">
    <location>
        <begin position="166"/>
        <end position="177"/>
    </location>
</feature>
<dbReference type="FunFam" id="3.40.50.10050:FF:000001">
    <property type="entry name" value="Translation initiation factor IF-2"/>
    <property type="match status" value="1"/>
</dbReference>
<dbReference type="InterPro" id="IPR044145">
    <property type="entry name" value="IF2_II"/>
</dbReference>
<dbReference type="Pfam" id="PF22042">
    <property type="entry name" value="EF-G_D2"/>
    <property type="match status" value="1"/>
</dbReference>
<comment type="subcellular location">
    <subcellularLocation>
        <location evidence="1">Mitochondrion</location>
    </subcellularLocation>
</comment>
<dbReference type="Gene3D" id="3.40.50.10050">
    <property type="entry name" value="Translation initiation factor IF- 2, domain 3"/>
    <property type="match status" value="1"/>
</dbReference>
<dbReference type="PANTHER" id="PTHR43381:SF20">
    <property type="entry name" value="TRANSLATION INITIATION FACTOR IF-2, MITOCHONDRIAL"/>
    <property type="match status" value="1"/>
</dbReference>